<comment type="subcellular location">
    <subcellularLocation>
        <location evidence="1">Nucleus</location>
    </subcellularLocation>
</comment>
<keyword evidence="2" id="KW-0805">Transcription regulation</keyword>
<name>A0AAD9Z687_9LECA</name>
<dbReference type="InterPro" id="IPR003195">
    <property type="entry name" value="TFIID_TAF13"/>
</dbReference>
<feature type="region of interest" description="Disordered" evidence="7">
    <location>
        <begin position="117"/>
        <end position="152"/>
    </location>
</feature>
<dbReference type="Gene3D" id="1.10.20.10">
    <property type="entry name" value="Histone, subunit A"/>
    <property type="match status" value="1"/>
</dbReference>
<evidence type="ECO:0000313" key="9">
    <source>
        <dbReference type="Proteomes" id="UP001276659"/>
    </source>
</evidence>
<evidence type="ECO:0000256" key="7">
    <source>
        <dbReference type="SAM" id="MobiDB-lite"/>
    </source>
</evidence>
<evidence type="ECO:0000256" key="2">
    <source>
        <dbReference type="ARBA" id="ARBA00023015"/>
    </source>
</evidence>
<dbReference type="EMBL" id="JASNWA010000008">
    <property type="protein sequence ID" value="KAK3170942.1"/>
    <property type="molecule type" value="Genomic_DNA"/>
</dbReference>
<keyword evidence="4" id="KW-0539">Nucleus</keyword>
<dbReference type="InterPro" id="IPR009072">
    <property type="entry name" value="Histone-fold"/>
</dbReference>
<evidence type="ECO:0000256" key="4">
    <source>
        <dbReference type="ARBA" id="ARBA00023242"/>
    </source>
</evidence>
<keyword evidence="9" id="KW-1185">Reference proteome</keyword>
<dbReference type="Proteomes" id="UP001276659">
    <property type="component" value="Unassembled WGS sequence"/>
</dbReference>
<sequence length="152" mass="17321">MAEPRARAARHKGLMNFEHELREMLYAFGDDKNPLDETVRVLDEIATDFLIETCHTAAKSAEYSGRTKIKLDDFKFAIRGDELLTGRHKELLNQDKVLKDARKQIADIDEGKVGLERGGRKRKEDKIVEKEAAEGLSKREVHGDEELGDEDE</sequence>
<dbReference type="AlphaFoldDB" id="A0AAD9Z687"/>
<comment type="similarity">
    <text evidence="5">Belongs to the TAF13 family.</text>
</comment>
<dbReference type="GO" id="GO:0005669">
    <property type="term" value="C:transcription factor TFIID complex"/>
    <property type="evidence" value="ECO:0007669"/>
    <property type="project" value="TreeGrafter"/>
</dbReference>
<evidence type="ECO:0000256" key="6">
    <source>
        <dbReference type="ARBA" id="ARBA00040136"/>
    </source>
</evidence>
<accession>A0AAD9Z687</accession>
<evidence type="ECO:0000313" key="8">
    <source>
        <dbReference type="EMBL" id="KAK3170942.1"/>
    </source>
</evidence>
<dbReference type="PANTHER" id="PTHR11380">
    <property type="entry name" value="TRANSCRIPTION INITIATION FACTOR TFIID/SUPT3-RELATED"/>
    <property type="match status" value="1"/>
</dbReference>
<keyword evidence="3" id="KW-0804">Transcription</keyword>
<dbReference type="Pfam" id="PF02269">
    <property type="entry name" value="TFIID-18kDa"/>
    <property type="match status" value="1"/>
</dbReference>
<evidence type="ECO:0000256" key="5">
    <source>
        <dbReference type="ARBA" id="ARBA00038392"/>
    </source>
</evidence>
<dbReference type="PANTHER" id="PTHR11380:SF5">
    <property type="entry name" value="TRANSCRIPTION INITIATION FACTOR TFIID SUBUNIT 13"/>
    <property type="match status" value="1"/>
</dbReference>
<dbReference type="CDD" id="cd07978">
    <property type="entry name" value="HFD_TAF13"/>
    <property type="match status" value="1"/>
</dbReference>
<protein>
    <recommendedName>
        <fullName evidence="6">Transcription initiation factor TFIID subunit 13</fullName>
    </recommendedName>
</protein>
<reference evidence="8" key="1">
    <citation type="submission" date="2022-11" db="EMBL/GenBank/DDBJ databases">
        <title>Chromosomal genome sequence assembly and mating type (MAT) locus characterization of the leprose asexual lichenized fungus Lepraria neglecta (Nyl.) Erichsen.</title>
        <authorList>
            <person name="Allen J.L."/>
            <person name="Pfeffer B."/>
        </authorList>
    </citation>
    <scope>NUCLEOTIDE SEQUENCE</scope>
    <source>
        <strain evidence="8">Allen 5258</strain>
    </source>
</reference>
<evidence type="ECO:0000256" key="1">
    <source>
        <dbReference type="ARBA" id="ARBA00004123"/>
    </source>
</evidence>
<proteinExistence type="inferred from homology"/>
<dbReference type="SUPFAM" id="SSF47113">
    <property type="entry name" value="Histone-fold"/>
    <property type="match status" value="1"/>
</dbReference>
<evidence type="ECO:0000256" key="3">
    <source>
        <dbReference type="ARBA" id="ARBA00023163"/>
    </source>
</evidence>
<dbReference type="GO" id="GO:0051123">
    <property type="term" value="P:RNA polymerase II preinitiation complex assembly"/>
    <property type="evidence" value="ECO:0007669"/>
    <property type="project" value="TreeGrafter"/>
</dbReference>
<dbReference type="GO" id="GO:0046982">
    <property type="term" value="F:protein heterodimerization activity"/>
    <property type="evidence" value="ECO:0007669"/>
    <property type="project" value="InterPro"/>
</dbReference>
<organism evidence="8 9">
    <name type="scientific">Lepraria neglecta</name>
    <dbReference type="NCBI Taxonomy" id="209136"/>
    <lineage>
        <taxon>Eukaryota</taxon>
        <taxon>Fungi</taxon>
        <taxon>Dikarya</taxon>
        <taxon>Ascomycota</taxon>
        <taxon>Pezizomycotina</taxon>
        <taxon>Lecanoromycetes</taxon>
        <taxon>OSLEUM clade</taxon>
        <taxon>Lecanoromycetidae</taxon>
        <taxon>Lecanorales</taxon>
        <taxon>Lecanorineae</taxon>
        <taxon>Stereocaulaceae</taxon>
        <taxon>Lepraria</taxon>
    </lineage>
</organism>
<comment type="caution">
    <text evidence="8">The sequence shown here is derived from an EMBL/GenBank/DDBJ whole genome shotgun (WGS) entry which is preliminary data.</text>
</comment>
<feature type="compositionally biased region" description="Basic and acidic residues" evidence="7">
    <location>
        <begin position="117"/>
        <end position="145"/>
    </location>
</feature>
<gene>
    <name evidence="8" type="ORF">OEA41_003026</name>
</gene>